<reference evidence="2 3" key="1">
    <citation type="journal article" date="2018" name="BMC Genomics">
        <title>Comparative genome analyses reveal sequence features reflecting distinct modes of host-adaptation between dicot and monocot powdery mildew.</title>
        <authorList>
            <person name="Wu Y."/>
            <person name="Ma X."/>
            <person name="Pan Z."/>
            <person name="Kale S.D."/>
            <person name="Song Y."/>
            <person name="King H."/>
            <person name="Zhang Q."/>
            <person name="Presley C."/>
            <person name="Deng X."/>
            <person name="Wei C.I."/>
            <person name="Xiao S."/>
        </authorList>
    </citation>
    <scope>NUCLEOTIDE SEQUENCE [LARGE SCALE GENOMIC DNA]</scope>
    <source>
        <strain evidence="2">UMSG1</strain>
    </source>
</reference>
<gene>
    <name evidence="2" type="ORF">GcM1_240102</name>
</gene>
<comment type="caution">
    <text evidence="2">The sequence shown here is derived from an EMBL/GenBank/DDBJ whole genome shotgun (WGS) entry which is preliminary data.</text>
</comment>
<feature type="compositionally biased region" description="Low complexity" evidence="1">
    <location>
        <begin position="1"/>
        <end position="15"/>
    </location>
</feature>
<name>A0A420IIB8_9PEZI</name>
<feature type="compositionally biased region" description="Polar residues" evidence="1">
    <location>
        <begin position="16"/>
        <end position="27"/>
    </location>
</feature>
<feature type="compositionally biased region" description="Polar residues" evidence="1">
    <location>
        <begin position="35"/>
        <end position="47"/>
    </location>
</feature>
<sequence length="834" mass="94021">MPSSRRVSAPASRISKSNSPTRQSTLVTPKKLIRKNNTYGKSSSAKKTTLAQVWGWEKILNEQLEEEEQDYSQGNKNDDTGVLIRPNLKHASDNSNSNRLRIKKRKKFRRKTASDFIQEDEVVQILTTEPKNVKRTRRKTAGDEPSTEIKPLDQFSNKTVKTTISVSIKEKGEEEIKEISQNVGLAQKDISFSQESRPLVDVEKLSELSNRSESIFLMSNEIEDERSSGPQTPKGDSAIEVPSSQSLATPMSLPNRSSARFHEPLKNTLLKSPIPFKFPKNSSLSSEIKDTFDPGYNFLRTKHEKDSNLEIQDTFDLGSYFTFIDRIRSTPVKLSSPLKSVKFAPPCEQTGYVQVPSSPLISKEAKPNSIPRLTSFEFKTEILDSEAESDVEFEDFKETGQIQNKSCEKYIDETNKESLIASHQVLENRYEQKMNHQCPELMEPETYYGETFGPETQYELSGLGICPLSEILSNGKEESLIGVPKKSVEIEYFSGADQENRESLRERIQNVESQRLSTQYLAHMAPRTGESDVFISIDAQRVTEILSGIRDHETRRYRLPPPVCRAWLFERSPKYAVKYMAEISPAKRPGDIINETGVGNRAFNLKKSNTSWAAYEILQLYELADPLSLDELKSREWLKTAPKPMKWTKIPPAVVDELVANIRSSVFDKAICFTSTNSPSRNNKIAGLEDSDSTDKRIQTGSYDESISGRLCNDDEMNFDNILSHINSTPKEKPSPSSQATTVDLTQALTPRQDSIEVVCETPTHFDLGNTSSTLPTPQPIRLSHGVDQEIQLPFSMASSQLLTESQLLPESLLNDFILMAPPICPSSEDYMNY</sequence>
<dbReference type="AlphaFoldDB" id="A0A420IIB8"/>
<feature type="compositionally biased region" description="Polar residues" evidence="1">
    <location>
        <begin position="242"/>
        <end position="258"/>
    </location>
</feature>
<feature type="region of interest" description="Disordered" evidence="1">
    <location>
        <begin position="221"/>
        <end position="258"/>
    </location>
</feature>
<dbReference type="Proteomes" id="UP000285326">
    <property type="component" value="Unassembled WGS sequence"/>
</dbReference>
<accession>A0A420IIB8</accession>
<dbReference type="EMBL" id="MCBS01024026">
    <property type="protein sequence ID" value="RKF74314.1"/>
    <property type="molecule type" value="Genomic_DNA"/>
</dbReference>
<feature type="region of interest" description="Disordered" evidence="1">
    <location>
        <begin position="1"/>
        <end position="47"/>
    </location>
</feature>
<evidence type="ECO:0000313" key="3">
    <source>
        <dbReference type="Proteomes" id="UP000285326"/>
    </source>
</evidence>
<proteinExistence type="predicted"/>
<organism evidence="2 3">
    <name type="scientific">Golovinomyces cichoracearum</name>
    <dbReference type="NCBI Taxonomy" id="62708"/>
    <lineage>
        <taxon>Eukaryota</taxon>
        <taxon>Fungi</taxon>
        <taxon>Dikarya</taxon>
        <taxon>Ascomycota</taxon>
        <taxon>Pezizomycotina</taxon>
        <taxon>Leotiomycetes</taxon>
        <taxon>Erysiphales</taxon>
        <taxon>Erysiphaceae</taxon>
        <taxon>Golovinomyces</taxon>
    </lineage>
</organism>
<feature type="region of interest" description="Disordered" evidence="1">
    <location>
        <begin position="65"/>
        <end position="106"/>
    </location>
</feature>
<evidence type="ECO:0000256" key="1">
    <source>
        <dbReference type="SAM" id="MobiDB-lite"/>
    </source>
</evidence>
<evidence type="ECO:0000313" key="2">
    <source>
        <dbReference type="EMBL" id="RKF74314.1"/>
    </source>
</evidence>
<protein>
    <submittedName>
        <fullName evidence="2">Uncharacterized protein</fullName>
    </submittedName>
</protein>